<dbReference type="GO" id="GO:0045900">
    <property type="term" value="P:negative regulation of translational elongation"/>
    <property type="evidence" value="ECO:0007669"/>
    <property type="project" value="TreeGrafter"/>
</dbReference>
<reference evidence="4" key="1">
    <citation type="journal article" date="2020" name="mSystems">
        <title>Genome- and Community-Level Interaction Insights into Carbon Utilization and Element Cycling Functions of Hydrothermarchaeota in Hydrothermal Sediment.</title>
        <authorList>
            <person name="Zhou Z."/>
            <person name="Liu Y."/>
            <person name="Xu W."/>
            <person name="Pan J."/>
            <person name="Luo Z.H."/>
            <person name="Li M."/>
        </authorList>
    </citation>
    <scope>NUCLEOTIDE SEQUENCE [LARGE SCALE GENOMIC DNA]</scope>
    <source>
        <strain evidence="4">SpSt-605</strain>
    </source>
</reference>
<dbReference type="CDD" id="cd00552">
    <property type="entry name" value="RaiA"/>
    <property type="match status" value="1"/>
</dbReference>
<protein>
    <recommendedName>
        <fullName evidence="3">Ribosome hibernation promoting factor</fullName>
    </recommendedName>
</protein>
<proteinExistence type="predicted"/>
<gene>
    <name evidence="4" type="primary">raiA</name>
    <name evidence="4" type="ORF">ENT73_01725</name>
</gene>
<dbReference type="InterPro" id="IPR036567">
    <property type="entry name" value="RHF-like"/>
</dbReference>
<dbReference type="InterPro" id="IPR003489">
    <property type="entry name" value="RHF/RaiA"/>
</dbReference>
<evidence type="ECO:0000313" key="4">
    <source>
        <dbReference type="EMBL" id="HGV54795.1"/>
    </source>
</evidence>
<keyword evidence="1" id="KW-0810">Translation regulation</keyword>
<dbReference type="SUPFAM" id="SSF69754">
    <property type="entry name" value="Ribosome binding protein Y (YfiA homologue)"/>
    <property type="match status" value="1"/>
</dbReference>
<comment type="caution">
    <text evidence="4">The sequence shown here is derived from an EMBL/GenBank/DDBJ whole genome shotgun (WGS) entry which is preliminary data.</text>
</comment>
<name>A0A832GM04_9BACT</name>
<evidence type="ECO:0000256" key="3">
    <source>
        <dbReference type="ARBA" id="ARBA00041148"/>
    </source>
</evidence>
<comment type="subunit">
    <text evidence="2">Associates exclusively with 100S ribosomes, which are dimers of 70S ribosomes.</text>
</comment>
<dbReference type="PANTHER" id="PTHR33231:SF1">
    <property type="entry name" value="30S RIBOSOMAL PROTEIN"/>
    <property type="match status" value="1"/>
</dbReference>
<sequence>MEGRMMEFNFTFKGMDSSPAIAQYAEKKLAKLEKYFYGPVQAQVILKREKFREIAEVILKGDGETLVVKEETDDIYSSIDFAYESLEKQVKKLKEKRQEHRPPRMQGAIGVSAEEEVIVETVKISPLPTQDALQLFKKGQEKVYIFYNTDYDKICCLIREGEKIVLLVPEMS</sequence>
<dbReference type="Pfam" id="PF02482">
    <property type="entry name" value="Ribosomal_S30AE"/>
    <property type="match status" value="1"/>
</dbReference>
<evidence type="ECO:0000256" key="1">
    <source>
        <dbReference type="ARBA" id="ARBA00022845"/>
    </source>
</evidence>
<dbReference type="GO" id="GO:0022627">
    <property type="term" value="C:cytosolic small ribosomal subunit"/>
    <property type="evidence" value="ECO:0007669"/>
    <property type="project" value="TreeGrafter"/>
</dbReference>
<dbReference type="Gene3D" id="3.30.160.100">
    <property type="entry name" value="Ribosome hibernation promotion factor-like"/>
    <property type="match status" value="1"/>
</dbReference>
<dbReference type="InterPro" id="IPR050574">
    <property type="entry name" value="HPF/YfiA_ribosome-assoc"/>
</dbReference>
<organism evidence="4">
    <name type="scientific">Caldimicrobium thiodismutans</name>
    <dbReference type="NCBI Taxonomy" id="1653476"/>
    <lineage>
        <taxon>Bacteria</taxon>
        <taxon>Pseudomonadati</taxon>
        <taxon>Thermodesulfobacteriota</taxon>
        <taxon>Thermodesulfobacteria</taxon>
        <taxon>Thermodesulfobacteriales</taxon>
        <taxon>Thermodesulfobacteriaceae</taxon>
        <taxon>Caldimicrobium</taxon>
    </lineage>
</organism>
<accession>A0A832GM04</accession>
<dbReference type="AlphaFoldDB" id="A0A832GM04"/>
<dbReference type="EMBL" id="DSZU01000028">
    <property type="protein sequence ID" value="HGV54795.1"/>
    <property type="molecule type" value="Genomic_DNA"/>
</dbReference>
<evidence type="ECO:0000256" key="2">
    <source>
        <dbReference type="ARBA" id="ARBA00038695"/>
    </source>
</evidence>
<dbReference type="NCBIfam" id="TIGR00741">
    <property type="entry name" value="yfiA"/>
    <property type="match status" value="1"/>
</dbReference>
<dbReference type="GO" id="GO:0043024">
    <property type="term" value="F:ribosomal small subunit binding"/>
    <property type="evidence" value="ECO:0007669"/>
    <property type="project" value="TreeGrafter"/>
</dbReference>
<dbReference type="PANTHER" id="PTHR33231">
    <property type="entry name" value="30S RIBOSOMAL PROTEIN"/>
    <property type="match status" value="1"/>
</dbReference>